<proteinExistence type="predicted"/>
<accession>A0A167WFX8</accession>
<dbReference type="SUPFAM" id="SSF51735">
    <property type="entry name" value="NAD(P)-binding Rossmann-fold domains"/>
    <property type="match status" value="1"/>
</dbReference>
<dbReference type="Pfam" id="PF05368">
    <property type="entry name" value="NmrA"/>
    <property type="match status" value="1"/>
</dbReference>
<reference evidence="2" key="2">
    <citation type="submission" date="2022-12" db="EMBL/GenBank/DDBJ databases">
        <authorList>
            <person name="Petersen C."/>
        </authorList>
    </citation>
    <scope>NUCLEOTIDE SEQUENCE</scope>
    <source>
        <strain evidence="2">IBT 3361</strain>
    </source>
</reference>
<feature type="domain" description="NmrA-like" evidence="1">
    <location>
        <begin position="4"/>
        <end position="255"/>
    </location>
</feature>
<dbReference type="Proteomes" id="UP001220256">
    <property type="component" value="Unassembled WGS sequence"/>
</dbReference>
<dbReference type="EMBL" id="CM002798">
    <property type="protein sequence ID" value="KZN91602.1"/>
    <property type="molecule type" value="Genomic_DNA"/>
</dbReference>
<dbReference type="PANTHER" id="PTHR47129:SF1">
    <property type="entry name" value="NMRA-LIKE DOMAIN-CONTAINING PROTEIN"/>
    <property type="match status" value="1"/>
</dbReference>
<organism evidence="3">
    <name type="scientific">Penicillium chrysogenum</name>
    <name type="common">Penicillium notatum</name>
    <dbReference type="NCBI Taxonomy" id="5076"/>
    <lineage>
        <taxon>Eukaryota</taxon>
        <taxon>Fungi</taxon>
        <taxon>Dikarya</taxon>
        <taxon>Ascomycota</taxon>
        <taxon>Pezizomycotina</taxon>
        <taxon>Eurotiomycetes</taxon>
        <taxon>Eurotiomycetidae</taxon>
        <taxon>Eurotiales</taxon>
        <taxon>Aspergillaceae</taxon>
        <taxon>Penicillium</taxon>
        <taxon>Penicillium chrysogenum species complex</taxon>
    </lineage>
</organism>
<dbReference type="OMA" id="GWYWENY"/>
<dbReference type="Gene3D" id="3.40.50.720">
    <property type="entry name" value="NAD(P)-binding Rossmann-like Domain"/>
    <property type="match status" value="1"/>
</dbReference>
<keyword evidence="4" id="KW-1185">Reference proteome</keyword>
<evidence type="ECO:0000259" key="1">
    <source>
        <dbReference type="Pfam" id="PF05368"/>
    </source>
</evidence>
<dbReference type="AlphaFoldDB" id="A0A167WFX8"/>
<evidence type="ECO:0000313" key="4">
    <source>
        <dbReference type="Proteomes" id="UP001220256"/>
    </source>
</evidence>
<dbReference type="PANTHER" id="PTHR47129">
    <property type="entry name" value="QUINONE OXIDOREDUCTASE 2"/>
    <property type="match status" value="1"/>
</dbReference>
<reference evidence="2 4" key="3">
    <citation type="journal article" date="2023" name="IMA Fungus">
        <title>Comparative genomic study of the Penicillium genus elucidates a diverse pangenome and 15 lateral gene transfer events.</title>
        <authorList>
            <person name="Petersen C."/>
            <person name="Sorensen T."/>
            <person name="Nielsen M.R."/>
            <person name="Sondergaard T.E."/>
            <person name="Sorensen J.L."/>
            <person name="Fitzpatrick D.A."/>
            <person name="Frisvad J.C."/>
            <person name="Nielsen K.L."/>
        </authorList>
    </citation>
    <scope>NUCLEOTIDE SEQUENCE [LARGE SCALE GENOMIC DNA]</scope>
    <source>
        <strain evidence="2 4">IBT 3361</strain>
    </source>
</reference>
<dbReference type="InterPro" id="IPR008030">
    <property type="entry name" value="NmrA-like"/>
</dbReference>
<dbReference type="InterPro" id="IPR052718">
    <property type="entry name" value="NmrA-type_oxidoreductase"/>
</dbReference>
<gene>
    <name evidence="3" type="ORF">EN45_017420</name>
    <name evidence="2" type="ORF">N7505_011034</name>
</gene>
<dbReference type="PhylomeDB" id="A0A167WFX8"/>
<dbReference type="Proteomes" id="UP000076449">
    <property type="component" value="Chromosome I"/>
</dbReference>
<evidence type="ECO:0000313" key="3">
    <source>
        <dbReference type="EMBL" id="KZN91602.1"/>
    </source>
</evidence>
<dbReference type="Gene3D" id="3.90.25.10">
    <property type="entry name" value="UDP-galactose 4-epimerase, domain 1"/>
    <property type="match status" value="1"/>
</dbReference>
<name>A0A167WFX8_PENCH</name>
<dbReference type="EMBL" id="JAPVEB010000010">
    <property type="protein sequence ID" value="KAJ5255883.1"/>
    <property type="molecule type" value="Genomic_DNA"/>
</dbReference>
<evidence type="ECO:0000313" key="2">
    <source>
        <dbReference type="EMBL" id="KAJ5255883.1"/>
    </source>
</evidence>
<sequence length="310" mass="33716">MGVKIGVFPASGALGSSVVNHLAKLVPVSDLVLIARYPEKLYDLQQAGAKVRKADYDEPSTLDTAFEGVDVLMLISYASFEIDHRVKAHHLAINAAVKSGVKHIFYSSLGFGGDLTDHSIAHVMGAHIQTEKYLSSLQDTVSHTIVREGLYTESFPIYTAFFDPQNPADEVAIPHSGSGPGVAWVKRDELGEATAKLIASYINGPTSFEYLNKAVLLSGSREISLAETVEIIGQAIGQPLKIREISVDEFVNLPQIGDKLTYHGVNLSREWATAWEAIRRGETAVVSPALREILGREPENYETTIKALMG</sequence>
<reference evidence="3" key="1">
    <citation type="journal article" date="2014" name="Genome Announc.">
        <title>Complete sequencing and chromosome-scale genome assembly of the industrial progenitor strain P2niaD18 from the penicillin producer Penicillium chrysogenum.</title>
        <authorList>
            <person name="Specht T."/>
            <person name="Dahlmann T.A."/>
            <person name="Zadra I."/>
            <person name="Kurnsteiner H."/>
            <person name="Kuck U."/>
        </authorList>
    </citation>
    <scope>NUCLEOTIDE SEQUENCE [LARGE SCALE GENOMIC DNA]</scope>
    <source>
        <strain evidence="3">P2niaD18</strain>
    </source>
</reference>
<dbReference type="InterPro" id="IPR036291">
    <property type="entry name" value="NAD(P)-bd_dom_sf"/>
</dbReference>
<protein>
    <submittedName>
        <fullName evidence="3">Quinone oxidoreductase</fullName>
    </submittedName>
</protein>